<keyword evidence="8" id="KW-0665">Pyrimidine biosynthesis</keyword>
<comment type="subunit">
    <text evidence="4">Homodimer.</text>
</comment>
<dbReference type="InterPro" id="IPR004467">
    <property type="entry name" value="Or_phspho_trans_dom"/>
</dbReference>
<dbReference type="GO" id="GO:0006221">
    <property type="term" value="P:pyrimidine nucleotide biosynthetic process"/>
    <property type="evidence" value="ECO:0007669"/>
    <property type="project" value="UniProtKB-KW"/>
</dbReference>
<proteinExistence type="inferred from homology"/>
<evidence type="ECO:0000256" key="6">
    <source>
        <dbReference type="ARBA" id="ARBA00022676"/>
    </source>
</evidence>
<protein>
    <recommendedName>
        <fullName evidence="5">orotate phosphoribosyltransferase</fullName>
        <ecNumber evidence="5">2.4.2.10</ecNumber>
    </recommendedName>
</protein>
<dbReference type="GO" id="GO:0046132">
    <property type="term" value="P:pyrimidine ribonucleoside biosynthetic process"/>
    <property type="evidence" value="ECO:0007669"/>
    <property type="project" value="TreeGrafter"/>
</dbReference>
<keyword evidence="6 10" id="KW-0328">Glycosyltransferase</keyword>
<dbReference type="CDD" id="cd06223">
    <property type="entry name" value="PRTases_typeI"/>
    <property type="match status" value="1"/>
</dbReference>
<dbReference type="RefSeq" id="XP_067717947.1">
    <property type="nucleotide sequence ID" value="XM_067861846.1"/>
</dbReference>
<dbReference type="InterPro" id="IPR000836">
    <property type="entry name" value="PRTase_dom"/>
</dbReference>
<evidence type="ECO:0000313" key="10">
    <source>
        <dbReference type="EMBL" id="GIX65878.1"/>
    </source>
</evidence>
<comment type="function">
    <text evidence="1">Catalyzes the transfer of a ribosyl phosphate group from 5-phosphoribose 1-diphosphate to orotate, leading to the formation of orotidine monophosphate (OMP).</text>
</comment>
<dbReference type="GO" id="GO:0006207">
    <property type="term" value="P:'de novo' pyrimidine nucleobase biosynthetic process"/>
    <property type="evidence" value="ECO:0007669"/>
    <property type="project" value="TreeGrafter"/>
</dbReference>
<evidence type="ECO:0000256" key="8">
    <source>
        <dbReference type="ARBA" id="ARBA00022975"/>
    </source>
</evidence>
<comment type="pathway">
    <text evidence="2">Pyrimidine metabolism; UMP biosynthesis via de novo pathway; UMP from orotate: step 1/2.</text>
</comment>
<feature type="domain" description="Phosphoribosyltransferase" evidence="9">
    <location>
        <begin position="53"/>
        <end position="164"/>
    </location>
</feature>
<sequence>MTIEALKNNFVRLCLERGALMYGDFTLNSGVKSDVFFNSGVLSDAESFGALVDLLVQLLVDSQLEFDVLIGLPYKGISIAAAICVKYWERTGRLVSYAYHRKELKDHGEKSLFVGHDRAFAPGTRVVIIDDVLTSGKALFNGIDLVQPLGVSIVGVVVILNREAAHGIGEGRAALHLQLLQPLHDLLHQSRVDQVDRQVAAERRRQVAHQRHGQLVVAHGEVLRRRLHHLLRKLQDAAHVAAQQGQLVRALLPVEDAGERKQRALAQVRLDLAVHDARHVAGQLHARLAGVHHVGPPLPHYHNLHELRQVGEGVGTAHAVQQRAGSQQRVLVDVLLQDQTQTSPEALHVGHVLHPGQQHLNHAADGLLARTRLGAAVFGAHRLREHPLEVLQHAAHLRPARVTGVGDEAAQAAVGRGEEVAFHGVVPAGAPHQRVADLGEHGVHHLVRDLHLRLAFGQLVEEPADVCRHARRLVERQHDLGHVAARVVQRAQRARVRSLHDVAVGEHRGLAVVPLRVVEVVVDELEDGRHDVVLDRLGAERQAHARRHGERPGVAVKVLELVQRHRVQDLRQQERDDLLDDAMARLGVLVLGLDLRLADGVPELKRGDRNLLDARVDGVPEQRHDVLQARDDEVVVVGHQLNQAVVRCRPDVVAVSGGAVVANRLHDRVPLARNSHVAAHEGQDVLEADHHRLPAAVVRHERPLNDRRQQPVALCLREELGPVVVVHRRQVFDQVAQAGQRAPAGLDFV</sequence>
<evidence type="ECO:0000256" key="3">
    <source>
        <dbReference type="ARBA" id="ARBA00006340"/>
    </source>
</evidence>
<dbReference type="InterPro" id="IPR023031">
    <property type="entry name" value="OPRT"/>
</dbReference>
<evidence type="ECO:0000256" key="5">
    <source>
        <dbReference type="ARBA" id="ARBA00011971"/>
    </source>
</evidence>
<dbReference type="Gene3D" id="3.40.50.2020">
    <property type="match status" value="1"/>
</dbReference>
<dbReference type="HAMAP" id="MF_01208">
    <property type="entry name" value="PyrE"/>
    <property type="match status" value="1"/>
</dbReference>
<keyword evidence="11" id="KW-1185">Reference proteome</keyword>
<comment type="similarity">
    <text evidence="3">Belongs to the purine/pyrimidine phosphoribosyltransferase family. PyrE subfamily.</text>
</comment>
<dbReference type="NCBIfam" id="TIGR00336">
    <property type="entry name" value="pyrE"/>
    <property type="match status" value="1"/>
</dbReference>
<name>A0AAV4M0E9_BABCB</name>
<reference evidence="10 11" key="1">
    <citation type="submission" date="2021-06" db="EMBL/GenBank/DDBJ databases">
        <title>Genome sequence of Babesia caballi.</title>
        <authorList>
            <person name="Yamagishi J."/>
            <person name="Kidaka T."/>
            <person name="Ochi A."/>
        </authorList>
    </citation>
    <scope>NUCLEOTIDE SEQUENCE [LARGE SCALE GENOMIC DNA]</scope>
    <source>
        <strain evidence="10">USDA-D6B2</strain>
    </source>
</reference>
<evidence type="ECO:0000256" key="7">
    <source>
        <dbReference type="ARBA" id="ARBA00022679"/>
    </source>
</evidence>
<evidence type="ECO:0000256" key="2">
    <source>
        <dbReference type="ARBA" id="ARBA00004889"/>
    </source>
</evidence>
<evidence type="ECO:0000313" key="11">
    <source>
        <dbReference type="Proteomes" id="UP001497744"/>
    </source>
</evidence>
<evidence type="ECO:0000259" key="9">
    <source>
        <dbReference type="Pfam" id="PF00156"/>
    </source>
</evidence>
<dbReference type="AlphaFoldDB" id="A0AAV4M0E9"/>
<comment type="caution">
    <text evidence="10">The sequence shown here is derived from an EMBL/GenBank/DDBJ whole genome shotgun (WGS) entry which is preliminary data.</text>
</comment>
<accession>A0AAV4M0E9</accession>
<dbReference type="GO" id="GO:0005737">
    <property type="term" value="C:cytoplasm"/>
    <property type="evidence" value="ECO:0007669"/>
    <property type="project" value="TreeGrafter"/>
</dbReference>
<dbReference type="GeneID" id="94197359"/>
<dbReference type="GO" id="GO:0004588">
    <property type="term" value="F:orotate phosphoribosyltransferase activity"/>
    <property type="evidence" value="ECO:0007669"/>
    <property type="project" value="UniProtKB-EC"/>
</dbReference>
<dbReference type="EMBL" id="BPLF01000005">
    <property type="protein sequence ID" value="GIX65878.1"/>
    <property type="molecule type" value="Genomic_DNA"/>
</dbReference>
<evidence type="ECO:0000256" key="1">
    <source>
        <dbReference type="ARBA" id="ARBA00003769"/>
    </source>
</evidence>
<dbReference type="PANTHER" id="PTHR46683">
    <property type="entry name" value="OROTATE PHOSPHORIBOSYLTRANSFERASE 1-RELATED"/>
    <property type="match status" value="1"/>
</dbReference>
<dbReference type="Proteomes" id="UP001497744">
    <property type="component" value="Unassembled WGS sequence"/>
</dbReference>
<dbReference type="SUPFAM" id="SSF53271">
    <property type="entry name" value="PRTase-like"/>
    <property type="match status" value="1"/>
</dbReference>
<dbReference type="EC" id="2.4.2.10" evidence="5"/>
<keyword evidence="7" id="KW-0808">Transferase</keyword>
<gene>
    <name evidence="10" type="ORF">BcabD6B2_53130</name>
</gene>
<dbReference type="PANTHER" id="PTHR46683:SF1">
    <property type="entry name" value="OROTATE PHOSPHORIBOSYLTRANSFERASE 1-RELATED"/>
    <property type="match status" value="1"/>
</dbReference>
<dbReference type="Pfam" id="PF00156">
    <property type="entry name" value="Pribosyltran"/>
    <property type="match status" value="1"/>
</dbReference>
<dbReference type="InterPro" id="IPR029057">
    <property type="entry name" value="PRTase-like"/>
</dbReference>
<organism evidence="10 11">
    <name type="scientific">Babesia caballi</name>
    <dbReference type="NCBI Taxonomy" id="5871"/>
    <lineage>
        <taxon>Eukaryota</taxon>
        <taxon>Sar</taxon>
        <taxon>Alveolata</taxon>
        <taxon>Apicomplexa</taxon>
        <taxon>Aconoidasida</taxon>
        <taxon>Piroplasmida</taxon>
        <taxon>Babesiidae</taxon>
        <taxon>Babesia</taxon>
    </lineage>
</organism>
<evidence type="ECO:0000256" key="4">
    <source>
        <dbReference type="ARBA" id="ARBA00011738"/>
    </source>
</evidence>